<reference evidence="2 3" key="1">
    <citation type="submission" date="2016-06" db="EMBL/GenBank/DDBJ databases">
        <title>Not all particles are equal: the selective enrichment of particle-associated bacteria from the Mediterranean Sea.</title>
        <authorList>
            <person name="Lopez-Perez M."/>
            <person name="Kimes N.E."/>
            <person name="Haro-Moreno J.M."/>
            <person name="Rodriguez-Valera F."/>
        </authorList>
    </citation>
    <scope>NUCLEOTIDE SEQUENCE [LARGE SCALE GENOMIC DNA]</scope>
</reference>
<feature type="compositionally biased region" description="Polar residues" evidence="1">
    <location>
        <begin position="67"/>
        <end position="81"/>
    </location>
</feature>
<name>A0A1B1IY25_9CAUD</name>
<organism evidence="2 3">
    <name type="scientific">Phage MedPE-SWcel-C56</name>
    <dbReference type="NCBI Taxonomy" id="1871314"/>
    <lineage>
        <taxon>Viruses</taxon>
        <taxon>Duplodnaviria</taxon>
        <taxon>Heunggongvirae</taxon>
        <taxon>Uroviricota</taxon>
        <taxon>Caudoviricetes</taxon>
        <taxon>Autographivirales</taxon>
        <taxon>Kafavirus</taxon>
        <taxon>Kafavirus SWcelC56</taxon>
    </lineage>
</organism>
<evidence type="ECO:0000313" key="3">
    <source>
        <dbReference type="Proteomes" id="UP000222126"/>
    </source>
</evidence>
<accession>A0A1B1IY25</accession>
<protein>
    <submittedName>
        <fullName evidence="2">Uncharacterized protein</fullName>
    </submittedName>
</protein>
<proteinExistence type="predicted"/>
<dbReference type="GeneID" id="54976469"/>
<dbReference type="RefSeq" id="YP_009786393.1">
    <property type="nucleotide sequence ID" value="NC_047768.1"/>
</dbReference>
<evidence type="ECO:0000313" key="2">
    <source>
        <dbReference type="EMBL" id="ANS06229.1"/>
    </source>
</evidence>
<dbReference type="EMBL" id="KX397280">
    <property type="protein sequence ID" value="ANS06229.1"/>
    <property type="molecule type" value="Genomic_DNA"/>
</dbReference>
<sequence>MAALTTIIAAAGLAASAGSAVSARKTAKKNRQLQENQLAQQKLEAKEAAALESKREDTGAKILIGTDETSSDITSTNSTATVKRKTGSPLGGLGAASRVGL</sequence>
<feature type="compositionally biased region" description="Basic and acidic residues" evidence="1">
    <location>
        <begin position="49"/>
        <end position="59"/>
    </location>
</feature>
<evidence type="ECO:0000256" key="1">
    <source>
        <dbReference type="SAM" id="MobiDB-lite"/>
    </source>
</evidence>
<feature type="region of interest" description="Disordered" evidence="1">
    <location>
        <begin position="49"/>
        <end position="101"/>
    </location>
</feature>
<dbReference type="Proteomes" id="UP000222126">
    <property type="component" value="Segment"/>
</dbReference>
<dbReference type="KEGG" id="vg:54976469"/>
<keyword evidence="3" id="KW-1185">Reference proteome</keyword>